<feature type="compositionally biased region" description="Basic and acidic residues" evidence="6">
    <location>
        <begin position="248"/>
        <end position="260"/>
    </location>
</feature>
<dbReference type="Pfam" id="PF01614">
    <property type="entry name" value="IclR_C"/>
    <property type="match status" value="1"/>
</dbReference>
<evidence type="ECO:0000256" key="1">
    <source>
        <dbReference type="ARBA" id="ARBA00023015"/>
    </source>
</evidence>
<feature type="domain" description="IclR-ED" evidence="8">
    <location>
        <begin position="62"/>
        <end position="244"/>
    </location>
</feature>
<dbReference type="InterPro" id="IPR036390">
    <property type="entry name" value="WH_DNA-bd_sf"/>
</dbReference>
<dbReference type="GO" id="GO:0003700">
    <property type="term" value="F:DNA-binding transcription factor activity"/>
    <property type="evidence" value="ECO:0007669"/>
    <property type="project" value="TreeGrafter"/>
</dbReference>
<evidence type="ECO:0000259" key="7">
    <source>
        <dbReference type="PROSITE" id="PS51077"/>
    </source>
</evidence>
<dbReference type="InterPro" id="IPR036388">
    <property type="entry name" value="WH-like_DNA-bd_sf"/>
</dbReference>
<dbReference type="Pfam" id="PF09339">
    <property type="entry name" value="HTH_IclR"/>
    <property type="match status" value="1"/>
</dbReference>
<evidence type="ECO:0000313" key="10">
    <source>
        <dbReference type="Proteomes" id="UP000599578"/>
    </source>
</evidence>
<dbReference type="PANTHER" id="PTHR30136">
    <property type="entry name" value="HELIX-TURN-HELIX TRANSCRIPTIONAL REGULATOR, ICLR FAMILY"/>
    <property type="match status" value="1"/>
</dbReference>
<dbReference type="Gene3D" id="3.30.450.40">
    <property type="match status" value="1"/>
</dbReference>
<name>A0A917ZMT8_9GAMM</name>
<dbReference type="Gene3D" id="1.10.10.10">
    <property type="entry name" value="Winged helix-like DNA-binding domain superfamily/Winged helix DNA-binding domain"/>
    <property type="match status" value="1"/>
</dbReference>
<comment type="caution">
    <text evidence="9">The sequence shown here is derived from an EMBL/GenBank/DDBJ whole genome shotgun (WGS) entry which is preliminary data.</text>
</comment>
<evidence type="ECO:0000256" key="4">
    <source>
        <dbReference type="ARBA" id="ARBA00040379"/>
    </source>
</evidence>
<dbReference type="PROSITE" id="PS51078">
    <property type="entry name" value="ICLR_ED"/>
    <property type="match status" value="1"/>
</dbReference>
<dbReference type="SMART" id="SM00346">
    <property type="entry name" value="HTH_ICLR"/>
    <property type="match status" value="1"/>
</dbReference>
<evidence type="ECO:0000313" key="9">
    <source>
        <dbReference type="EMBL" id="GGO85387.1"/>
    </source>
</evidence>
<dbReference type="Proteomes" id="UP000599578">
    <property type="component" value="Unassembled WGS sequence"/>
</dbReference>
<dbReference type="EMBL" id="BMLT01000009">
    <property type="protein sequence ID" value="GGO85387.1"/>
    <property type="molecule type" value="Genomic_DNA"/>
</dbReference>
<evidence type="ECO:0000256" key="5">
    <source>
        <dbReference type="ARBA" id="ARBA00042627"/>
    </source>
</evidence>
<reference evidence="9 10" key="1">
    <citation type="journal article" date="2014" name="Int. J. Syst. Evol. Microbiol.">
        <title>Complete genome sequence of Corynebacterium casei LMG S-19264T (=DSM 44701T), isolated from a smear-ripened cheese.</title>
        <authorList>
            <consortium name="US DOE Joint Genome Institute (JGI-PGF)"/>
            <person name="Walter F."/>
            <person name="Albersmeier A."/>
            <person name="Kalinowski J."/>
            <person name="Ruckert C."/>
        </authorList>
    </citation>
    <scope>NUCLEOTIDE SEQUENCE [LARGE SCALE GENOMIC DNA]</scope>
    <source>
        <strain evidence="9 10">CGMCC 1.7286</strain>
    </source>
</reference>
<feature type="region of interest" description="Disordered" evidence="6">
    <location>
        <begin position="242"/>
        <end position="274"/>
    </location>
</feature>
<dbReference type="AlphaFoldDB" id="A0A917ZMT8"/>
<protein>
    <recommendedName>
        <fullName evidence="4">HTH-type transcriptional repressor AllR</fullName>
    </recommendedName>
    <alternativeName>
        <fullName evidence="5">Negative regulator of allantoin and glyoxylate utilization operons</fullName>
    </alternativeName>
</protein>
<organism evidence="9 10">
    <name type="scientific">Marinobacterium nitratireducens</name>
    <dbReference type="NCBI Taxonomy" id="518897"/>
    <lineage>
        <taxon>Bacteria</taxon>
        <taxon>Pseudomonadati</taxon>
        <taxon>Pseudomonadota</taxon>
        <taxon>Gammaproteobacteria</taxon>
        <taxon>Oceanospirillales</taxon>
        <taxon>Oceanospirillaceae</taxon>
        <taxon>Marinobacterium</taxon>
    </lineage>
</organism>
<dbReference type="InterPro" id="IPR029016">
    <property type="entry name" value="GAF-like_dom_sf"/>
</dbReference>
<keyword evidence="3" id="KW-0804">Transcription</keyword>
<dbReference type="SUPFAM" id="SSF55781">
    <property type="entry name" value="GAF domain-like"/>
    <property type="match status" value="1"/>
</dbReference>
<dbReference type="InterPro" id="IPR005471">
    <property type="entry name" value="Tscrpt_reg_IclR_N"/>
</dbReference>
<keyword evidence="1" id="KW-0805">Transcription regulation</keyword>
<dbReference type="PANTHER" id="PTHR30136:SF24">
    <property type="entry name" value="HTH-TYPE TRANSCRIPTIONAL REPRESSOR ALLR"/>
    <property type="match status" value="1"/>
</dbReference>
<keyword evidence="2" id="KW-0238">DNA-binding</keyword>
<evidence type="ECO:0000259" key="8">
    <source>
        <dbReference type="PROSITE" id="PS51078"/>
    </source>
</evidence>
<gene>
    <name evidence="9" type="ORF">GCM10011348_33800</name>
</gene>
<accession>A0A917ZMT8</accession>
<dbReference type="PROSITE" id="PS51077">
    <property type="entry name" value="HTH_ICLR"/>
    <property type="match status" value="1"/>
</dbReference>
<evidence type="ECO:0000256" key="2">
    <source>
        <dbReference type="ARBA" id="ARBA00023125"/>
    </source>
</evidence>
<evidence type="ECO:0000256" key="3">
    <source>
        <dbReference type="ARBA" id="ARBA00023163"/>
    </source>
</evidence>
<dbReference type="InterPro" id="IPR014757">
    <property type="entry name" value="Tscrpt_reg_IclR_C"/>
</dbReference>
<dbReference type="GO" id="GO:0003677">
    <property type="term" value="F:DNA binding"/>
    <property type="evidence" value="ECO:0007669"/>
    <property type="project" value="UniProtKB-KW"/>
</dbReference>
<proteinExistence type="predicted"/>
<dbReference type="SUPFAM" id="SSF46785">
    <property type="entry name" value="Winged helix' DNA-binding domain"/>
    <property type="match status" value="1"/>
</dbReference>
<sequence>MNSYSKMLGVLDLFSPECLQLTTDAIAERTGLSRATVYRYVRDLCESGLLSRGDNGYVLGARIIELDWMMRQYDPLLRAGRSLMHELSQETGLAVFASVFFESRIINTHIDDPNDTYQFAFGRGRPLPVFRGAQSKVLIAHQKGRRLRRLFDEQIATDPGNQLDWASFARASKKIRNDGYCITHDEVNPGLTGIAAPIITPDNHNLVGSISAVGASHKFELLRADTVIEKVIDTANRIAANLRRRHRPADGVEKEPEHPQHSRGLALSRSGASV</sequence>
<dbReference type="GO" id="GO:0045892">
    <property type="term" value="P:negative regulation of DNA-templated transcription"/>
    <property type="evidence" value="ECO:0007669"/>
    <property type="project" value="TreeGrafter"/>
</dbReference>
<evidence type="ECO:0000256" key="6">
    <source>
        <dbReference type="SAM" id="MobiDB-lite"/>
    </source>
</evidence>
<feature type="domain" description="HTH iclR-type" evidence="7">
    <location>
        <begin position="1"/>
        <end position="61"/>
    </location>
</feature>
<dbReference type="InterPro" id="IPR050707">
    <property type="entry name" value="HTH_MetabolicPath_Reg"/>
</dbReference>
<keyword evidence="10" id="KW-1185">Reference proteome</keyword>